<protein>
    <submittedName>
        <fullName evidence="1">Uncharacterized protein</fullName>
    </submittedName>
</protein>
<gene>
    <name evidence="1" type="ORF">IPN75_18900</name>
</gene>
<evidence type="ECO:0000313" key="2">
    <source>
        <dbReference type="Proteomes" id="UP000808146"/>
    </source>
</evidence>
<evidence type="ECO:0000313" key="1">
    <source>
        <dbReference type="EMBL" id="MBK8892278.1"/>
    </source>
</evidence>
<proteinExistence type="predicted"/>
<dbReference type="EMBL" id="JADKBR010000026">
    <property type="protein sequence ID" value="MBK8892278.1"/>
    <property type="molecule type" value="Genomic_DNA"/>
</dbReference>
<dbReference type="AlphaFoldDB" id="A0A9D7QMY3"/>
<sequence>MADKPSNGSDSAAARAMNCLPTLQQNALRKIFDRPEFSPAEVAALGYRRLQQAEGIGQKGLQAISAWLQAHGCELKPQTPEGQRLPGKTRRNVEQAVRLLQAHGYRIQQAGEESGG</sequence>
<name>A0A9D7QMY3_9RHOO</name>
<comment type="caution">
    <text evidence="1">The sequence shown here is derived from an EMBL/GenBank/DDBJ whole genome shotgun (WGS) entry which is preliminary data.</text>
</comment>
<reference evidence="1" key="1">
    <citation type="submission" date="2020-10" db="EMBL/GenBank/DDBJ databases">
        <title>Connecting structure to function with the recovery of over 1000 high-quality activated sludge metagenome-assembled genomes encoding full-length rRNA genes using long-read sequencing.</title>
        <authorList>
            <person name="Singleton C.M."/>
            <person name="Petriglieri F."/>
            <person name="Kristensen J.M."/>
            <person name="Kirkegaard R.H."/>
            <person name="Michaelsen T.Y."/>
            <person name="Andersen M.H."/>
            <person name="Karst S.M."/>
            <person name="Dueholm M.S."/>
            <person name="Nielsen P.H."/>
            <person name="Albertsen M."/>
        </authorList>
    </citation>
    <scope>NUCLEOTIDE SEQUENCE</scope>
    <source>
        <strain evidence="1">OdNE_18-Q3-R46-58_BAT3C.305</strain>
    </source>
</reference>
<dbReference type="Proteomes" id="UP000808146">
    <property type="component" value="Unassembled WGS sequence"/>
</dbReference>
<organism evidence="1 2">
    <name type="scientific">Candidatus Dechloromonas phosphorivorans</name>
    <dbReference type="NCBI Taxonomy" id="2899244"/>
    <lineage>
        <taxon>Bacteria</taxon>
        <taxon>Pseudomonadati</taxon>
        <taxon>Pseudomonadota</taxon>
        <taxon>Betaproteobacteria</taxon>
        <taxon>Rhodocyclales</taxon>
        <taxon>Azonexaceae</taxon>
        <taxon>Dechloromonas</taxon>
    </lineage>
</organism>
<accession>A0A9D7QMY3</accession>